<accession>A0ABR2UZ09</accession>
<sequence>MSSRQNLLADLAADTHFEVDKKAYEALTKITDLAGTLPGNSSTASPVEDVGMFTSNVVQTQIQFGVAGLSLRDIKDIVDGILDATYVVNDPSGAALTIDGPGGRSSESLKSPLRLSIETFRNLSTSKGDSVSFFLPENTTVMQLDITVSVRTQYTSDQDAVTVAAKDVIADSASKISTDLQYHALEVDPVIGNMLLDLMHGNDYGEPDWLISTVAPAARTQASCREQSWIPRRMH</sequence>
<evidence type="ECO:0000313" key="1">
    <source>
        <dbReference type="EMBL" id="KAK9419920.1"/>
    </source>
</evidence>
<gene>
    <name evidence="1" type="ORF">SUNI508_06926</name>
</gene>
<dbReference type="EMBL" id="JARVKF010000279">
    <property type="protein sequence ID" value="KAK9419920.1"/>
    <property type="molecule type" value="Genomic_DNA"/>
</dbReference>
<protein>
    <submittedName>
        <fullName evidence="1">Amidohydrolase</fullName>
    </submittedName>
</protein>
<proteinExistence type="predicted"/>
<keyword evidence="2" id="KW-1185">Reference proteome</keyword>
<dbReference type="Proteomes" id="UP001408356">
    <property type="component" value="Unassembled WGS sequence"/>
</dbReference>
<comment type="caution">
    <text evidence="1">The sequence shown here is derived from an EMBL/GenBank/DDBJ whole genome shotgun (WGS) entry which is preliminary data.</text>
</comment>
<name>A0ABR2UZ09_9PEZI</name>
<evidence type="ECO:0000313" key="2">
    <source>
        <dbReference type="Proteomes" id="UP001408356"/>
    </source>
</evidence>
<reference evidence="1 2" key="1">
    <citation type="journal article" date="2024" name="J. Plant Pathol.">
        <title>Sequence and assembly of the genome of Seiridium unicorne, isolate CBS 538.82, causal agent of cypress canker disease.</title>
        <authorList>
            <person name="Scali E."/>
            <person name="Rocca G.D."/>
            <person name="Danti R."/>
            <person name="Garbelotto M."/>
            <person name="Barberini S."/>
            <person name="Baroncelli R."/>
            <person name="Emiliani G."/>
        </authorList>
    </citation>
    <scope>NUCLEOTIDE SEQUENCE [LARGE SCALE GENOMIC DNA]</scope>
    <source>
        <strain evidence="1 2">BM-138-508</strain>
    </source>
</reference>
<organism evidence="1 2">
    <name type="scientific">Seiridium unicorne</name>
    <dbReference type="NCBI Taxonomy" id="138068"/>
    <lineage>
        <taxon>Eukaryota</taxon>
        <taxon>Fungi</taxon>
        <taxon>Dikarya</taxon>
        <taxon>Ascomycota</taxon>
        <taxon>Pezizomycotina</taxon>
        <taxon>Sordariomycetes</taxon>
        <taxon>Xylariomycetidae</taxon>
        <taxon>Amphisphaeriales</taxon>
        <taxon>Sporocadaceae</taxon>
        <taxon>Seiridium</taxon>
    </lineage>
</organism>